<dbReference type="InterPro" id="IPR008966">
    <property type="entry name" value="Adhesion_dom_sf"/>
</dbReference>
<dbReference type="SUPFAM" id="SSF49401">
    <property type="entry name" value="Bacterial adhesins"/>
    <property type="match status" value="1"/>
</dbReference>
<keyword evidence="1" id="KW-0732">Signal</keyword>
<dbReference type="PANTHER" id="PTHR33420:SF12">
    <property type="entry name" value="FIMBRIN-LIKE PROTEIN FIMI-RELATED"/>
    <property type="match status" value="1"/>
</dbReference>
<dbReference type="RefSeq" id="WP_185667097.1">
    <property type="nucleotide sequence ID" value="NZ_JABBJF010000004.1"/>
</dbReference>
<dbReference type="PANTHER" id="PTHR33420">
    <property type="entry name" value="FIMBRIAL SUBUNIT ELFA-RELATED"/>
    <property type="match status" value="1"/>
</dbReference>
<proteinExistence type="predicted"/>
<organism evidence="3 4">
    <name type="scientific">Kluyvera sichuanensis</name>
    <dbReference type="NCBI Taxonomy" id="2725494"/>
    <lineage>
        <taxon>Bacteria</taxon>
        <taxon>Pseudomonadati</taxon>
        <taxon>Pseudomonadota</taxon>
        <taxon>Gammaproteobacteria</taxon>
        <taxon>Enterobacterales</taxon>
        <taxon>Enterobacteriaceae</taxon>
        <taxon>Kluyvera</taxon>
    </lineage>
</organism>
<evidence type="ECO:0000313" key="4">
    <source>
        <dbReference type="Proteomes" id="UP000607331"/>
    </source>
</evidence>
<evidence type="ECO:0000256" key="1">
    <source>
        <dbReference type="SAM" id="SignalP"/>
    </source>
</evidence>
<dbReference type="Gene3D" id="2.60.40.3310">
    <property type="match status" value="1"/>
</dbReference>
<gene>
    <name evidence="3" type="ORF">HII27_06270</name>
</gene>
<name>A0ABR6RQB1_9ENTR</name>
<feature type="signal peptide" evidence="1">
    <location>
        <begin position="1"/>
        <end position="20"/>
    </location>
</feature>
<accession>A0ABR6RQB1</accession>
<comment type="caution">
    <text evidence="3">The sequence shown here is derived from an EMBL/GenBank/DDBJ whole genome shotgun (WGS) entry which is preliminary data.</text>
</comment>
<dbReference type="NCBIfam" id="NF011820">
    <property type="entry name" value="PRK15292.1"/>
    <property type="match status" value="1"/>
</dbReference>
<dbReference type="InterPro" id="IPR054160">
    <property type="entry name" value="MrkD_recept-bd"/>
</dbReference>
<protein>
    <submittedName>
        <fullName evidence="3">Type 1 fimbrial protein</fullName>
    </submittedName>
</protein>
<dbReference type="Gene3D" id="2.60.40.1090">
    <property type="entry name" value="Fimbrial-type adhesion domain"/>
    <property type="match status" value="1"/>
</dbReference>
<dbReference type="InterPro" id="IPR050263">
    <property type="entry name" value="Bact_Fimbrial_Adh_Pro"/>
</dbReference>
<dbReference type="Pfam" id="PF22003">
    <property type="entry name" value="MrkDrd"/>
    <property type="match status" value="1"/>
</dbReference>
<feature type="chain" id="PRO_5045596938" evidence="1">
    <location>
        <begin position="21"/>
        <end position="367"/>
    </location>
</feature>
<sequence>MSALHWLLAVLFLASFSSSANCRRDSNDSVSISTIALPDNIVINSRGYAIGTILYDSGFVSGSDNRVTIERCVQNYYVGFLYLSAPQTGSTLGGNVYPTNLDGIGVRVYTLNQAGPFDDARAVDNAWLVGDGALLTSSHTLNNSSYRLQLVATKLNIASGTLTLPSPLARVDFRESKSMSGDGDIASELVVSASQVAINAMGCTADVASLNFAMGDINMTQFDSNRRVGGVTQTMNLACEPGTEVTMTVQAAQLTEGGNADNTLIALSQDGSSSVASGIGVQLNLRLTSGKYDSKEEGLPLNTAIPLLTSSRVTNVEQGYTRFADASNPGGAAESELLTFTADYIKMQDAVTPGQANAVGVLSFIYN</sequence>
<feature type="domain" description="MrkD-like receptor binding" evidence="2">
    <location>
        <begin position="47"/>
        <end position="163"/>
    </location>
</feature>
<evidence type="ECO:0000313" key="3">
    <source>
        <dbReference type="EMBL" id="MBC1185319.1"/>
    </source>
</evidence>
<dbReference type="Proteomes" id="UP000607331">
    <property type="component" value="Unassembled WGS sequence"/>
</dbReference>
<dbReference type="EMBL" id="JABBJF010000004">
    <property type="protein sequence ID" value="MBC1185319.1"/>
    <property type="molecule type" value="Genomic_DNA"/>
</dbReference>
<evidence type="ECO:0000259" key="2">
    <source>
        <dbReference type="Pfam" id="PF22003"/>
    </source>
</evidence>
<reference evidence="3 4" key="1">
    <citation type="submission" date="2020-04" db="EMBL/GenBank/DDBJ databases">
        <title>The draft genome of Kluyvera sichuanensis strain SCKS090646.</title>
        <authorList>
            <person name="Wei L."/>
            <person name="Liu L."/>
            <person name="Feng Y."/>
            <person name="Zong Z."/>
        </authorList>
    </citation>
    <scope>NUCLEOTIDE SEQUENCE [LARGE SCALE GENOMIC DNA]</scope>
    <source>
        <strain evidence="3 4">090646</strain>
    </source>
</reference>
<dbReference type="InterPro" id="IPR036937">
    <property type="entry name" value="Adhesion_dom_fimbrial_sf"/>
</dbReference>
<keyword evidence="4" id="KW-1185">Reference proteome</keyword>